<dbReference type="EMBL" id="FMYE01000040">
    <property type="protein sequence ID" value="SDB78391.1"/>
    <property type="molecule type" value="Genomic_DNA"/>
</dbReference>
<evidence type="ECO:0000313" key="3">
    <source>
        <dbReference type="Proteomes" id="UP000181870"/>
    </source>
</evidence>
<name>A0A1G8GD76_BACOV</name>
<dbReference type="EMBL" id="FNDO01000018">
    <property type="protein sequence ID" value="SDH92277.1"/>
    <property type="molecule type" value="Genomic_DNA"/>
</dbReference>
<dbReference type="Proteomes" id="UP000181870">
    <property type="component" value="Unassembled WGS sequence"/>
</dbReference>
<evidence type="ECO:0000313" key="4">
    <source>
        <dbReference type="Proteomes" id="UP000183670"/>
    </source>
</evidence>
<dbReference type="RefSeq" id="WP_074559189.1">
    <property type="nucleotide sequence ID" value="NZ_FMYE01000040.1"/>
</dbReference>
<dbReference type="AlphaFoldDB" id="A0A1G8GD76"/>
<organism evidence="2 3">
    <name type="scientific">Bacteroides ovatus</name>
    <dbReference type="NCBI Taxonomy" id="28116"/>
    <lineage>
        <taxon>Bacteria</taxon>
        <taxon>Pseudomonadati</taxon>
        <taxon>Bacteroidota</taxon>
        <taxon>Bacteroidia</taxon>
        <taxon>Bacteroidales</taxon>
        <taxon>Bacteroidaceae</taxon>
        <taxon>Bacteroides</taxon>
    </lineage>
</organism>
<proteinExistence type="predicted"/>
<dbReference type="PROSITE" id="PS51257">
    <property type="entry name" value="PROKAR_LIPOPROTEIN"/>
    <property type="match status" value="1"/>
</dbReference>
<sequence length="457" mass="50820">MKKVFFAGFIAMLMSCTQENISRESSDIELQVNLSLSSISTRAVDGSIIGDDGKGYVLPFTEIKTLEVELYKSLEESTIYTYTASSEEIEKIKATTGEFAQLSILKIPSTTRYVKVIINQFSTTNPTINHLQVSSQDDPPAPTMTRENIPYEGVSTEVVMVPEESTPMYTKVKAIVEVAPVLSRFEITPGSIELADPANKGYTFDWTDGTTGRTKITQFTEAEILNAEASARENFKKKHGTDASAAATYSYRVRLIRSPFPDNFDINNATTGFYMNYFKLNINSTALVKNSNDGISDWNMSTGYAGYKKGGEHSNMYDTKTSDPKKVNAFHLFPQSVATEATLAQVKDGMPHIIFGFSADSFKRWLTIRAFKDKSNDQIIASFLPGYCYSLDLDDVILTPWSLGLEVRITDNGKTAESDPIIKDFDQTSYVPEPDGLGLIIGLKVSKWREKDLEVEL</sequence>
<reference evidence="3 4" key="1">
    <citation type="submission" date="2016-10" db="EMBL/GenBank/DDBJ databases">
        <authorList>
            <person name="de Groot N.N."/>
        </authorList>
    </citation>
    <scope>NUCLEOTIDE SEQUENCE [LARGE SCALE GENOMIC DNA]</scope>
    <source>
        <strain evidence="1 4">NLAE-zl-C500</strain>
        <strain evidence="2 3">NLAE-zl-C57</strain>
    </source>
</reference>
<gene>
    <name evidence="1" type="ORF">SAMN05192581_10405</name>
    <name evidence="2" type="ORF">SAMN05192582_10185</name>
</gene>
<accession>A0A1G8GD76</accession>
<evidence type="ECO:0000313" key="1">
    <source>
        <dbReference type="EMBL" id="SDB78391.1"/>
    </source>
</evidence>
<dbReference type="Proteomes" id="UP000183670">
    <property type="component" value="Unassembled WGS sequence"/>
</dbReference>
<evidence type="ECO:0000313" key="2">
    <source>
        <dbReference type="EMBL" id="SDH92277.1"/>
    </source>
</evidence>
<protein>
    <submittedName>
        <fullName evidence="2">Uncharacterized protein</fullName>
    </submittedName>
</protein>